<evidence type="ECO:0000313" key="4">
    <source>
        <dbReference type="Proteomes" id="UP000613266"/>
    </source>
</evidence>
<dbReference type="Proteomes" id="UP000613266">
    <property type="component" value="Unassembled WGS sequence"/>
</dbReference>
<keyword evidence="2" id="KW-0732">Signal</keyword>
<keyword evidence="4" id="KW-1185">Reference proteome</keyword>
<dbReference type="PROSITE" id="PS51257">
    <property type="entry name" value="PROKAR_LIPOPROTEIN"/>
    <property type="match status" value="1"/>
</dbReference>
<name>A0A931IYK1_9BURK</name>
<protein>
    <recommendedName>
        <fullName evidence="5">Lipoprotein</fullName>
    </recommendedName>
</protein>
<evidence type="ECO:0000313" key="3">
    <source>
        <dbReference type="EMBL" id="MBH9576129.1"/>
    </source>
</evidence>
<accession>A0A931IYK1</accession>
<dbReference type="EMBL" id="JAEDAK010000002">
    <property type="protein sequence ID" value="MBH9576129.1"/>
    <property type="molecule type" value="Genomic_DNA"/>
</dbReference>
<organism evidence="3 4">
    <name type="scientific">Inhella proteolytica</name>
    <dbReference type="NCBI Taxonomy" id="2795029"/>
    <lineage>
        <taxon>Bacteria</taxon>
        <taxon>Pseudomonadati</taxon>
        <taxon>Pseudomonadota</taxon>
        <taxon>Betaproteobacteria</taxon>
        <taxon>Burkholderiales</taxon>
        <taxon>Sphaerotilaceae</taxon>
        <taxon>Inhella</taxon>
    </lineage>
</organism>
<comment type="caution">
    <text evidence="3">The sequence shown here is derived from an EMBL/GenBank/DDBJ whole genome shotgun (WGS) entry which is preliminary data.</text>
</comment>
<feature type="compositionally biased region" description="Low complexity" evidence="1">
    <location>
        <begin position="285"/>
        <end position="299"/>
    </location>
</feature>
<dbReference type="AlphaFoldDB" id="A0A931IYK1"/>
<proteinExistence type="predicted"/>
<evidence type="ECO:0000256" key="2">
    <source>
        <dbReference type="SAM" id="SignalP"/>
    </source>
</evidence>
<gene>
    <name evidence="3" type="ORF">I7X39_04335</name>
</gene>
<feature type="signal peptide" evidence="2">
    <location>
        <begin position="1"/>
        <end position="19"/>
    </location>
</feature>
<dbReference type="RefSeq" id="WP_198109734.1">
    <property type="nucleotide sequence ID" value="NZ_JAEDAK010000002.1"/>
</dbReference>
<feature type="region of interest" description="Disordered" evidence="1">
    <location>
        <begin position="284"/>
        <end position="311"/>
    </location>
</feature>
<reference evidence="3" key="1">
    <citation type="submission" date="2020-12" db="EMBL/GenBank/DDBJ databases">
        <title>The genome sequence of Inhella sp. 1Y17.</title>
        <authorList>
            <person name="Liu Y."/>
        </authorList>
    </citation>
    <scope>NUCLEOTIDE SEQUENCE</scope>
    <source>
        <strain evidence="3">1Y17</strain>
    </source>
</reference>
<sequence length="387" mass="40807">MRQLSLTALSLALLLTACGGGDPSPSTAPAEVKAFVAQAAGPQRRATAVAAASSDVSATQLFDWAEFKYGPSLFPKTGAQNFDLDHEGLHFQVRAYANGNFLGLASDGQVYGLGPFTGGQLQGFGMASAFAAQVQADRCSVYPSQCGNTGPQGSLNECTAPAAQTLVSGRRLLANYVISGTGEGASNGEYTLDLRVEGSGSFEGQSAIKVRSLVNGSFTAEGQTSTNKMEGVSYEQVAEGGLIRSLGDESENEIQMGGTLMKQSLRVVMTPPELNTEFTLRPGQSLTKTSTSRVTSSTTMGGMSQPPTTNTVNSTSVYTYEARETVTVQGRSYDTCRYKEVDPSMPNLVTKSWILVGHGIPVRTLNTTPDSTQTLEVKSIELNGSRL</sequence>
<evidence type="ECO:0008006" key="5">
    <source>
        <dbReference type="Google" id="ProtNLM"/>
    </source>
</evidence>
<feature type="chain" id="PRO_5037564726" description="Lipoprotein" evidence="2">
    <location>
        <begin position="20"/>
        <end position="387"/>
    </location>
</feature>
<evidence type="ECO:0000256" key="1">
    <source>
        <dbReference type="SAM" id="MobiDB-lite"/>
    </source>
</evidence>